<evidence type="ECO:0000259" key="12">
    <source>
        <dbReference type="Pfam" id="PF00593"/>
    </source>
</evidence>
<evidence type="ECO:0000256" key="2">
    <source>
        <dbReference type="ARBA" id="ARBA00022448"/>
    </source>
</evidence>
<dbReference type="InterPro" id="IPR000531">
    <property type="entry name" value="Beta-barrel_TonB"/>
</dbReference>
<dbReference type="Proteomes" id="UP000292855">
    <property type="component" value="Unassembled WGS sequence"/>
</dbReference>
<sequence length="1080" mass="120076">MYSISYQRIWGSVLFLLMHCISPALFAQEAQKVTLRSALSTLEQRFQVSFSYDNAIQPEQYIQLPKNITTLDDHLQYLTLNHQLNFRKMGRKVIAVTKADRTIRVSGVVRDSLSGSVLRGATIYLQSEKTQFRSDQQGEYAFNLPDTYIGKKMQISYVGYNRAEIIVNTTYQEVRMTSADQSMEEVIITNTYEGPKLREETVGSVFSLNAKELQTSRPLESIDKMLEGLVPGLYVETNTALGTPVKINIRGQGTLSAMSASSRTTSSQPLFVIDGVPMQEQEKGDAGSNFNQETLLNPLAGINPMDIASVTVLKDAAATTIYGANAANGVILITTKSGRSGSPRVQASFQTGVSTFINRLQLLSGPQYYEVLKETYMNGGMSESTAKNLAGSSTIDTDWFALTSRNANYTNIHASVSGGKEGNNYFLSIGYRDQQNASPGNGLKQYTGQFRYQNKISEKLRLTSTFTPTFMQRKGLDNFANNAYIPPNLAPYNTDGSFATFSNTPNPLAVLAYNSDESQTFTANAHFDLQYDITPSLYIRGAAGGNIFQSKQEIYQSGQVPPTNTVGGRLRIYNRQNYNYTSFLQAGYRPNFSEDHRMLIILGTEIRDQYSSLLFGSGSGFSYEKIRELSLATNKLSASSKISDATVSYYTQMNYDFKSKYYATLSGRADQSSLFGGDKQMAVNVAVGLGWNISSEDFLAESDIIDFLRLRTSFGSTGNSRIGSYASRGMYDIGSDYLGQVGARPSSQAAPNPDLGWETNYKTNIGIDISVLDRLHFTAEFYQNDVRNLIAQVRIPLETGYSSIPVNTGNMRNRGIDLSLAVDWFKEKPVTWRSSFIAGWNKNKVLSFNNPLADQYAGTNVDEVGNAHRVGYSTNTIWGVRWAGVDPDTGEERFYTPSGETVNRVGIRALRTSAYVPLGNSLPAIQGGVVNTLSWKNMTLSFNIQYQLGGDRLVATTRLQDGLNLDHSNMAVNILDRWRTPGDITTVPKLSRLPPSAITNSSRYLYDMTHVKLSNLAFSYTLNKELVQRLRLPNLSASFNVNNLLYWYKDKSPEGRNGIRELRFNYPETRNFSLGLQMTL</sequence>
<dbReference type="SUPFAM" id="SSF56935">
    <property type="entry name" value="Porins"/>
    <property type="match status" value="1"/>
</dbReference>
<name>A0A4Q6XN80_9SPHI</name>
<dbReference type="InterPro" id="IPR023996">
    <property type="entry name" value="TonB-dep_OMP_SusC/RagA"/>
</dbReference>
<evidence type="ECO:0000313" key="14">
    <source>
        <dbReference type="EMBL" id="RZF58724.1"/>
    </source>
</evidence>
<evidence type="ECO:0000256" key="8">
    <source>
        <dbReference type="ARBA" id="ARBA00023170"/>
    </source>
</evidence>
<keyword evidence="7 10" id="KW-0472">Membrane</keyword>
<evidence type="ECO:0000256" key="6">
    <source>
        <dbReference type="ARBA" id="ARBA00023077"/>
    </source>
</evidence>
<keyword evidence="9 10" id="KW-0998">Cell outer membrane</keyword>
<dbReference type="PANTHER" id="PTHR30069:SF29">
    <property type="entry name" value="HEMOGLOBIN AND HEMOGLOBIN-HAPTOGLOBIN-BINDING PROTEIN 1-RELATED"/>
    <property type="match status" value="1"/>
</dbReference>
<evidence type="ECO:0000259" key="13">
    <source>
        <dbReference type="Pfam" id="PF07715"/>
    </source>
</evidence>
<dbReference type="Pfam" id="PF00593">
    <property type="entry name" value="TonB_dep_Rec_b-barrel"/>
    <property type="match status" value="1"/>
</dbReference>
<keyword evidence="6 11" id="KW-0798">TonB box</keyword>
<organism evidence="14 15">
    <name type="scientific">Sphingobacterium corticibacterium</name>
    <dbReference type="NCBI Taxonomy" id="2484746"/>
    <lineage>
        <taxon>Bacteria</taxon>
        <taxon>Pseudomonadati</taxon>
        <taxon>Bacteroidota</taxon>
        <taxon>Sphingobacteriia</taxon>
        <taxon>Sphingobacteriales</taxon>
        <taxon>Sphingobacteriaceae</taxon>
        <taxon>Sphingobacterium</taxon>
    </lineage>
</organism>
<keyword evidence="8" id="KW-0675">Receptor</keyword>
<dbReference type="Pfam" id="PF07715">
    <property type="entry name" value="Plug"/>
    <property type="match status" value="1"/>
</dbReference>
<evidence type="ECO:0000313" key="15">
    <source>
        <dbReference type="Proteomes" id="UP000292855"/>
    </source>
</evidence>
<dbReference type="NCBIfam" id="TIGR04057">
    <property type="entry name" value="SusC_RagA_signa"/>
    <property type="match status" value="1"/>
</dbReference>
<dbReference type="Gene3D" id="2.170.130.10">
    <property type="entry name" value="TonB-dependent receptor, plug domain"/>
    <property type="match status" value="1"/>
</dbReference>
<feature type="domain" description="TonB-dependent receptor plug" evidence="13">
    <location>
        <begin position="199"/>
        <end position="330"/>
    </location>
</feature>
<evidence type="ECO:0000256" key="9">
    <source>
        <dbReference type="ARBA" id="ARBA00023237"/>
    </source>
</evidence>
<evidence type="ECO:0000256" key="10">
    <source>
        <dbReference type="PROSITE-ProRule" id="PRU01360"/>
    </source>
</evidence>
<dbReference type="GO" id="GO:0044718">
    <property type="term" value="P:siderophore transmembrane transport"/>
    <property type="evidence" value="ECO:0007669"/>
    <property type="project" value="TreeGrafter"/>
</dbReference>
<dbReference type="SUPFAM" id="SSF49464">
    <property type="entry name" value="Carboxypeptidase regulatory domain-like"/>
    <property type="match status" value="1"/>
</dbReference>
<comment type="similarity">
    <text evidence="10 11">Belongs to the TonB-dependent receptor family.</text>
</comment>
<dbReference type="GO" id="GO:0009279">
    <property type="term" value="C:cell outer membrane"/>
    <property type="evidence" value="ECO:0007669"/>
    <property type="project" value="UniProtKB-SubCell"/>
</dbReference>
<dbReference type="AlphaFoldDB" id="A0A4Q6XN80"/>
<dbReference type="Gene3D" id="2.60.40.1120">
    <property type="entry name" value="Carboxypeptidase-like, regulatory domain"/>
    <property type="match status" value="1"/>
</dbReference>
<dbReference type="InterPro" id="IPR023997">
    <property type="entry name" value="TonB-dep_OMP_SusC/RagA_CS"/>
</dbReference>
<gene>
    <name evidence="14" type="ORF">EWE74_15470</name>
</gene>
<dbReference type="Gene3D" id="2.40.170.20">
    <property type="entry name" value="TonB-dependent receptor, beta-barrel domain"/>
    <property type="match status" value="1"/>
</dbReference>
<dbReference type="PANTHER" id="PTHR30069">
    <property type="entry name" value="TONB-DEPENDENT OUTER MEMBRANE RECEPTOR"/>
    <property type="match status" value="1"/>
</dbReference>
<dbReference type="Pfam" id="PF13715">
    <property type="entry name" value="CarbopepD_reg_2"/>
    <property type="match status" value="1"/>
</dbReference>
<dbReference type="InterPro" id="IPR012910">
    <property type="entry name" value="Plug_dom"/>
</dbReference>
<dbReference type="RefSeq" id="WP_130142509.1">
    <property type="nucleotide sequence ID" value="NZ_SGIT01000003.1"/>
</dbReference>
<evidence type="ECO:0000256" key="3">
    <source>
        <dbReference type="ARBA" id="ARBA00022452"/>
    </source>
</evidence>
<evidence type="ECO:0000256" key="4">
    <source>
        <dbReference type="ARBA" id="ARBA00022692"/>
    </source>
</evidence>
<feature type="domain" description="TonB-dependent receptor-like beta-barrel" evidence="12">
    <location>
        <begin position="478"/>
        <end position="902"/>
    </location>
</feature>
<dbReference type="EMBL" id="SGIT01000003">
    <property type="protein sequence ID" value="RZF58724.1"/>
    <property type="molecule type" value="Genomic_DNA"/>
</dbReference>
<keyword evidence="4 10" id="KW-0812">Transmembrane</keyword>
<evidence type="ECO:0000256" key="11">
    <source>
        <dbReference type="RuleBase" id="RU003357"/>
    </source>
</evidence>
<comment type="caution">
    <text evidence="14">The sequence shown here is derived from an EMBL/GenBank/DDBJ whole genome shotgun (WGS) entry which is preliminary data.</text>
</comment>
<dbReference type="GO" id="GO:0015344">
    <property type="term" value="F:siderophore uptake transmembrane transporter activity"/>
    <property type="evidence" value="ECO:0007669"/>
    <property type="project" value="TreeGrafter"/>
</dbReference>
<accession>A0A4Q6XN80</accession>
<keyword evidence="2 10" id="KW-0813">Transport</keyword>
<evidence type="ECO:0000256" key="1">
    <source>
        <dbReference type="ARBA" id="ARBA00004571"/>
    </source>
</evidence>
<dbReference type="InterPro" id="IPR036942">
    <property type="entry name" value="Beta-barrel_TonB_sf"/>
</dbReference>
<reference evidence="14 15" key="1">
    <citation type="submission" date="2019-02" db="EMBL/GenBank/DDBJ databases">
        <authorList>
            <person name="Li Y."/>
        </authorList>
    </citation>
    <scope>NUCLEOTIDE SEQUENCE [LARGE SCALE GENOMIC DNA]</scope>
    <source>
        <strain evidence="14 15">30C10-4-7</strain>
    </source>
</reference>
<dbReference type="NCBIfam" id="TIGR04056">
    <property type="entry name" value="OMP_RagA_SusC"/>
    <property type="match status" value="1"/>
</dbReference>
<dbReference type="InterPro" id="IPR037066">
    <property type="entry name" value="Plug_dom_sf"/>
</dbReference>
<keyword evidence="15" id="KW-1185">Reference proteome</keyword>
<comment type="subcellular location">
    <subcellularLocation>
        <location evidence="1 10">Cell outer membrane</location>
        <topology evidence="1 10">Multi-pass membrane protein</topology>
    </subcellularLocation>
</comment>
<evidence type="ECO:0000256" key="5">
    <source>
        <dbReference type="ARBA" id="ARBA00022729"/>
    </source>
</evidence>
<keyword evidence="5" id="KW-0732">Signal</keyword>
<protein>
    <submittedName>
        <fullName evidence="14">SusC/RagA family TonB-linked outer membrane protein</fullName>
    </submittedName>
</protein>
<dbReference type="PROSITE" id="PS52016">
    <property type="entry name" value="TONB_DEPENDENT_REC_3"/>
    <property type="match status" value="1"/>
</dbReference>
<dbReference type="OrthoDB" id="9768177at2"/>
<dbReference type="InterPro" id="IPR008969">
    <property type="entry name" value="CarboxyPept-like_regulatory"/>
</dbReference>
<evidence type="ECO:0000256" key="7">
    <source>
        <dbReference type="ARBA" id="ARBA00023136"/>
    </source>
</evidence>
<proteinExistence type="inferred from homology"/>
<dbReference type="InterPro" id="IPR039426">
    <property type="entry name" value="TonB-dep_rcpt-like"/>
</dbReference>
<keyword evidence="3 10" id="KW-1134">Transmembrane beta strand</keyword>